<evidence type="ECO:0000256" key="2">
    <source>
        <dbReference type="SAM" id="Phobius"/>
    </source>
</evidence>
<keyword evidence="2" id="KW-1133">Transmembrane helix</keyword>
<gene>
    <name evidence="3" type="ORF">TEA_010012</name>
</gene>
<organism evidence="3 4">
    <name type="scientific">Camellia sinensis var. sinensis</name>
    <name type="common">China tea</name>
    <dbReference type="NCBI Taxonomy" id="542762"/>
    <lineage>
        <taxon>Eukaryota</taxon>
        <taxon>Viridiplantae</taxon>
        <taxon>Streptophyta</taxon>
        <taxon>Embryophyta</taxon>
        <taxon>Tracheophyta</taxon>
        <taxon>Spermatophyta</taxon>
        <taxon>Magnoliopsida</taxon>
        <taxon>eudicotyledons</taxon>
        <taxon>Gunneridae</taxon>
        <taxon>Pentapetalae</taxon>
        <taxon>asterids</taxon>
        <taxon>Ericales</taxon>
        <taxon>Theaceae</taxon>
        <taxon>Camellia</taxon>
    </lineage>
</organism>
<comment type="caution">
    <text evidence="3">The sequence shown here is derived from an EMBL/GenBank/DDBJ whole genome shotgun (WGS) entry which is preliminary data.</text>
</comment>
<sequence>MAANKFATMLHRNTHKITVILVYAVLEWILIFLLLLNPLFSFLISKFAHYFGLKPPCLWCSRVDHMLDPNTSKRNSYRNLVCEAHATEISKLGYCPNHKKLADHPQNLCKDCLSTHPKHAENSIEISRRIGFFTWVSENRLENGDKINSKCSCCDQSLSNSKWCSQSNGPDSPRQSHA</sequence>
<accession>A0A4S4EZ15</accession>
<dbReference type="EMBL" id="SDRB02000893">
    <property type="protein sequence ID" value="THG22329.1"/>
    <property type="molecule type" value="Genomic_DNA"/>
</dbReference>
<dbReference type="GO" id="GO:0017022">
    <property type="term" value="F:myosin binding"/>
    <property type="evidence" value="ECO:0007669"/>
    <property type="project" value="InterPro"/>
</dbReference>
<evidence type="ECO:0000313" key="4">
    <source>
        <dbReference type="Proteomes" id="UP000306102"/>
    </source>
</evidence>
<dbReference type="AlphaFoldDB" id="A0A4S4EZ15"/>
<proteinExistence type="predicted"/>
<dbReference type="STRING" id="542762.A0A4S4EZ15"/>
<keyword evidence="4" id="KW-1185">Reference proteome</keyword>
<dbReference type="InterPro" id="IPR039306">
    <property type="entry name" value="MYOB"/>
</dbReference>
<evidence type="ECO:0000256" key="1">
    <source>
        <dbReference type="SAM" id="MobiDB-lite"/>
    </source>
</evidence>
<reference evidence="3 4" key="1">
    <citation type="journal article" date="2018" name="Proc. Natl. Acad. Sci. U.S.A.">
        <title>Draft genome sequence of Camellia sinensis var. sinensis provides insights into the evolution of the tea genome and tea quality.</title>
        <authorList>
            <person name="Wei C."/>
            <person name="Yang H."/>
            <person name="Wang S."/>
            <person name="Zhao J."/>
            <person name="Liu C."/>
            <person name="Gao L."/>
            <person name="Xia E."/>
            <person name="Lu Y."/>
            <person name="Tai Y."/>
            <person name="She G."/>
            <person name="Sun J."/>
            <person name="Cao H."/>
            <person name="Tong W."/>
            <person name="Gao Q."/>
            <person name="Li Y."/>
            <person name="Deng W."/>
            <person name="Jiang X."/>
            <person name="Wang W."/>
            <person name="Chen Q."/>
            <person name="Zhang S."/>
            <person name="Li H."/>
            <person name="Wu J."/>
            <person name="Wang P."/>
            <person name="Li P."/>
            <person name="Shi C."/>
            <person name="Zheng F."/>
            <person name="Jian J."/>
            <person name="Huang B."/>
            <person name="Shan D."/>
            <person name="Shi M."/>
            <person name="Fang C."/>
            <person name="Yue Y."/>
            <person name="Li F."/>
            <person name="Li D."/>
            <person name="Wei S."/>
            <person name="Han B."/>
            <person name="Jiang C."/>
            <person name="Yin Y."/>
            <person name="Xia T."/>
            <person name="Zhang Z."/>
            <person name="Bennetzen J.L."/>
            <person name="Zhao S."/>
            <person name="Wan X."/>
        </authorList>
    </citation>
    <scope>NUCLEOTIDE SEQUENCE [LARGE SCALE GENOMIC DNA]</scope>
    <source>
        <strain evidence="4">cv. Shuchazao</strain>
        <tissue evidence="3">Leaf</tissue>
    </source>
</reference>
<evidence type="ECO:0000313" key="3">
    <source>
        <dbReference type="EMBL" id="THG22329.1"/>
    </source>
</evidence>
<feature type="transmembrane region" description="Helical" evidence="2">
    <location>
        <begin position="20"/>
        <end position="44"/>
    </location>
</feature>
<dbReference type="PANTHER" id="PTHR31448:SF34">
    <property type="entry name" value="MYOSIN-BINDING PROTEIN 3"/>
    <property type="match status" value="1"/>
</dbReference>
<dbReference type="PANTHER" id="PTHR31448">
    <property type="entry name" value="MYOSIN-BINDING PROTEIN 2"/>
    <property type="match status" value="1"/>
</dbReference>
<keyword evidence="2" id="KW-0812">Transmembrane</keyword>
<dbReference type="Proteomes" id="UP000306102">
    <property type="component" value="Unassembled WGS sequence"/>
</dbReference>
<keyword evidence="2" id="KW-0472">Membrane</keyword>
<name>A0A4S4EZ15_CAMSN</name>
<protein>
    <submittedName>
        <fullName evidence="3">Uncharacterized protein</fullName>
    </submittedName>
</protein>
<feature type="region of interest" description="Disordered" evidence="1">
    <location>
        <begin position="158"/>
        <end position="178"/>
    </location>
</feature>